<accession>A0AAN7U2C5</accession>
<keyword evidence="10" id="KW-1185">Reference proteome</keyword>
<evidence type="ECO:0000256" key="6">
    <source>
        <dbReference type="ARBA" id="ARBA00023055"/>
    </source>
</evidence>
<evidence type="ECO:0000256" key="4">
    <source>
        <dbReference type="ARBA" id="ARBA00022448"/>
    </source>
</evidence>
<dbReference type="Pfam" id="PF02221">
    <property type="entry name" value="E1_DerP2_DerF2"/>
    <property type="match status" value="1"/>
</dbReference>
<evidence type="ECO:0000256" key="7">
    <source>
        <dbReference type="SAM" id="SignalP"/>
    </source>
</evidence>
<dbReference type="GO" id="GO:0015918">
    <property type="term" value="P:sterol transport"/>
    <property type="evidence" value="ECO:0007669"/>
    <property type="project" value="InterPro"/>
</dbReference>
<evidence type="ECO:0000313" key="10">
    <source>
        <dbReference type="Proteomes" id="UP001344447"/>
    </source>
</evidence>
<evidence type="ECO:0000256" key="1">
    <source>
        <dbReference type="ARBA" id="ARBA00002053"/>
    </source>
</evidence>
<gene>
    <name evidence="9" type="ORF">RB653_006050</name>
</gene>
<organism evidence="9 10">
    <name type="scientific">Dictyostelium firmibasis</name>
    <dbReference type="NCBI Taxonomy" id="79012"/>
    <lineage>
        <taxon>Eukaryota</taxon>
        <taxon>Amoebozoa</taxon>
        <taxon>Evosea</taxon>
        <taxon>Eumycetozoa</taxon>
        <taxon>Dictyostelia</taxon>
        <taxon>Dictyosteliales</taxon>
        <taxon>Dictyosteliaceae</taxon>
        <taxon>Dictyostelium</taxon>
    </lineage>
</organism>
<keyword evidence="4" id="KW-0813">Transport</keyword>
<dbReference type="InterPro" id="IPR039670">
    <property type="entry name" value="NPC2-like"/>
</dbReference>
<protein>
    <recommendedName>
        <fullName evidence="8">MD-2-related lipid-recognition domain-containing protein</fullName>
    </recommendedName>
</protein>
<keyword evidence="6" id="KW-0445">Lipid transport</keyword>
<evidence type="ECO:0000256" key="2">
    <source>
        <dbReference type="ARBA" id="ARBA00006370"/>
    </source>
</evidence>
<proteinExistence type="inferred from homology"/>
<dbReference type="EMBL" id="JAVFKY010000001">
    <property type="protein sequence ID" value="KAK5584439.1"/>
    <property type="molecule type" value="Genomic_DNA"/>
</dbReference>
<dbReference type="GO" id="GO:0032934">
    <property type="term" value="F:sterol binding"/>
    <property type="evidence" value="ECO:0007669"/>
    <property type="project" value="InterPro"/>
</dbReference>
<comment type="similarity">
    <text evidence="2">Belongs to the NPC2 family.</text>
</comment>
<dbReference type="PANTHER" id="PTHR11306:SF60">
    <property type="entry name" value="COUNTIN-3-RELATED"/>
    <property type="match status" value="1"/>
</dbReference>
<comment type="subunit">
    <text evidence="3">Monomer.</text>
</comment>
<evidence type="ECO:0000259" key="8">
    <source>
        <dbReference type="SMART" id="SM00737"/>
    </source>
</evidence>
<reference evidence="9 10" key="1">
    <citation type="submission" date="2023-11" db="EMBL/GenBank/DDBJ databases">
        <title>Dfirmibasis_genome.</title>
        <authorList>
            <person name="Edelbroek B."/>
            <person name="Kjellin J."/>
            <person name="Jerlstrom-Hultqvist J."/>
            <person name="Soderbom F."/>
        </authorList>
    </citation>
    <scope>NUCLEOTIDE SEQUENCE [LARGE SCALE GENOMIC DNA]</scope>
    <source>
        <strain evidence="9 10">TNS-C-14</strain>
    </source>
</reference>
<evidence type="ECO:0000256" key="3">
    <source>
        <dbReference type="ARBA" id="ARBA00011245"/>
    </source>
</evidence>
<evidence type="ECO:0000313" key="9">
    <source>
        <dbReference type="EMBL" id="KAK5584439.1"/>
    </source>
</evidence>
<comment type="caution">
    <text evidence="9">The sequence shown here is derived from an EMBL/GenBank/DDBJ whole genome shotgun (WGS) entry which is preliminary data.</text>
</comment>
<dbReference type="PANTHER" id="PTHR11306">
    <property type="entry name" value="NIEMANN PICK TYPE C2 PROTEIN NPC2-RELATED"/>
    <property type="match status" value="1"/>
</dbReference>
<dbReference type="Proteomes" id="UP001344447">
    <property type="component" value="Unassembled WGS sequence"/>
</dbReference>
<feature type="domain" description="MD-2-related lipid-recognition" evidence="8">
    <location>
        <begin position="23"/>
        <end position="140"/>
    </location>
</feature>
<keyword evidence="5 7" id="KW-0732">Signal</keyword>
<dbReference type="AlphaFoldDB" id="A0AAN7U2C5"/>
<feature type="chain" id="PRO_5042931392" description="MD-2-related lipid-recognition domain-containing protein" evidence="7">
    <location>
        <begin position="22"/>
        <end position="142"/>
    </location>
</feature>
<dbReference type="Gene3D" id="2.60.40.770">
    <property type="match status" value="1"/>
</dbReference>
<feature type="signal peptide" evidence="7">
    <location>
        <begin position="1"/>
        <end position="21"/>
    </location>
</feature>
<dbReference type="InterPro" id="IPR003172">
    <property type="entry name" value="ML_dom"/>
</dbReference>
<dbReference type="SUPFAM" id="SSF81296">
    <property type="entry name" value="E set domains"/>
    <property type="match status" value="1"/>
</dbReference>
<comment type="function">
    <text evidence="1">Catalyzes the intermembrane transfer of phosphatidylglycerol and phosphatidylinositol.</text>
</comment>
<name>A0AAN7U2C5_9MYCE</name>
<sequence>MKKIIFKLLVLFSIIINLSRANFSDCGGNKKFEIDTVSVIPIENNENNIISFTIKGFLKENIYEGNIFTIINSGAITFVKEKKPICSSDQSIYCPIESGEIQYNFNISMSKKTPKGQTLYSTVWFTDQNPDQIGCFNINFTL</sequence>
<dbReference type="InterPro" id="IPR014756">
    <property type="entry name" value="Ig_E-set"/>
</dbReference>
<dbReference type="SMART" id="SM00737">
    <property type="entry name" value="ML"/>
    <property type="match status" value="1"/>
</dbReference>
<evidence type="ECO:0000256" key="5">
    <source>
        <dbReference type="ARBA" id="ARBA00022729"/>
    </source>
</evidence>